<organism evidence="3 4">
    <name type="scientific">Solicola gregarius</name>
    <dbReference type="NCBI Taxonomy" id="2908642"/>
    <lineage>
        <taxon>Bacteria</taxon>
        <taxon>Bacillati</taxon>
        <taxon>Actinomycetota</taxon>
        <taxon>Actinomycetes</taxon>
        <taxon>Propionibacteriales</taxon>
        <taxon>Nocardioidaceae</taxon>
        <taxon>Solicola</taxon>
    </lineage>
</organism>
<dbReference type="Gene3D" id="3.40.50.720">
    <property type="entry name" value="NAD(P)-binding Rossmann-like Domain"/>
    <property type="match status" value="1"/>
</dbReference>
<dbReference type="AlphaFoldDB" id="A0AA46TER1"/>
<dbReference type="PROSITE" id="PS00061">
    <property type="entry name" value="ADH_SHORT"/>
    <property type="match status" value="1"/>
</dbReference>
<dbReference type="GO" id="GO:0016491">
    <property type="term" value="F:oxidoreductase activity"/>
    <property type="evidence" value="ECO:0007669"/>
    <property type="project" value="UniProtKB-KW"/>
</dbReference>
<dbReference type="PANTHER" id="PTHR24321:SF8">
    <property type="entry name" value="ESTRADIOL 17-BETA-DEHYDROGENASE 8-RELATED"/>
    <property type="match status" value="1"/>
</dbReference>
<dbReference type="Pfam" id="PF13561">
    <property type="entry name" value="adh_short_C2"/>
    <property type="match status" value="1"/>
</dbReference>
<evidence type="ECO:0000313" key="4">
    <source>
        <dbReference type="Proteomes" id="UP001164390"/>
    </source>
</evidence>
<dbReference type="PANTHER" id="PTHR24321">
    <property type="entry name" value="DEHYDROGENASES, SHORT CHAIN"/>
    <property type="match status" value="1"/>
</dbReference>
<name>A0AA46TER1_9ACTN</name>
<dbReference type="FunFam" id="3.40.50.720:FF:000084">
    <property type="entry name" value="Short-chain dehydrogenase reductase"/>
    <property type="match status" value="1"/>
</dbReference>
<protein>
    <submittedName>
        <fullName evidence="3">SDR family oxidoreductase</fullName>
    </submittedName>
</protein>
<keyword evidence="2" id="KW-0560">Oxidoreductase</keyword>
<dbReference type="KEGG" id="sgrg:L0C25_14985"/>
<accession>A0AA46TER1</accession>
<dbReference type="CDD" id="cd05233">
    <property type="entry name" value="SDR_c"/>
    <property type="match status" value="1"/>
</dbReference>
<dbReference type="InterPro" id="IPR002347">
    <property type="entry name" value="SDR_fam"/>
</dbReference>
<evidence type="ECO:0000256" key="1">
    <source>
        <dbReference type="ARBA" id="ARBA00006484"/>
    </source>
</evidence>
<evidence type="ECO:0000256" key="2">
    <source>
        <dbReference type="ARBA" id="ARBA00023002"/>
    </source>
</evidence>
<dbReference type="PRINTS" id="PR00080">
    <property type="entry name" value="SDRFAMILY"/>
</dbReference>
<dbReference type="RefSeq" id="WP_271632485.1">
    <property type="nucleotide sequence ID" value="NZ_CP094970.1"/>
</dbReference>
<dbReference type="Proteomes" id="UP001164390">
    <property type="component" value="Chromosome"/>
</dbReference>
<dbReference type="InterPro" id="IPR036291">
    <property type="entry name" value="NAD(P)-bd_dom_sf"/>
</dbReference>
<keyword evidence="4" id="KW-1185">Reference proteome</keyword>
<gene>
    <name evidence="3" type="ORF">L0C25_14985</name>
</gene>
<dbReference type="PRINTS" id="PR00081">
    <property type="entry name" value="GDHRDH"/>
</dbReference>
<evidence type="ECO:0000313" key="3">
    <source>
        <dbReference type="EMBL" id="UYM03843.1"/>
    </source>
</evidence>
<comment type="similarity">
    <text evidence="1">Belongs to the short-chain dehydrogenases/reductases (SDR) family.</text>
</comment>
<dbReference type="EMBL" id="CP094970">
    <property type="protein sequence ID" value="UYM03843.1"/>
    <property type="molecule type" value="Genomic_DNA"/>
</dbReference>
<reference evidence="3" key="1">
    <citation type="submission" date="2022-01" db="EMBL/GenBank/DDBJ databases">
        <title>Nocardioidaceae gen. sp. A5X3R13.</title>
        <authorList>
            <person name="Lopez Marin M.A."/>
            <person name="Uhlik O."/>
        </authorList>
    </citation>
    <scope>NUCLEOTIDE SEQUENCE</scope>
    <source>
        <strain evidence="3">A5X3R13</strain>
    </source>
</reference>
<sequence>MSAPELAGRVALVTGASKGIGAETARAFAAAGAGVVLAARDVHALEGVRDEIEGRGGKALVVPTDVAADDAVAQLLDTTMRTYGRLDFAANAAAAHTGRPRPLAELTTEEFDTALAVGVRGLFLSLTYEIRAMLDSGGGSIVNIASTACLQAVSGLADYVTAKHAMIGMTKTAALDYAAEGIRVNALAPGPILTEQLERAGADAQAGVAAAVPVGRIGRPDEVAAATLWLCGDDSEFVTGSVLTIDGGRLAGTPRFR</sequence>
<dbReference type="SUPFAM" id="SSF51735">
    <property type="entry name" value="NAD(P)-binding Rossmann-fold domains"/>
    <property type="match status" value="1"/>
</dbReference>
<dbReference type="InterPro" id="IPR020904">
    <property type="entry name" value="Sc_DH/Rdtase_CS"/>
</dbReference>
<proteinExistence type="inferred from homology"/>